<dbReference type="GO" id="GO:0020037">
    <property type="term" value="F:heme binding"/>
    <property type="evidence" value="ECO:0007669"/>
    <property type="project" value="InterPro"/>
</dbReference>
<name>A0A081KEV0_9GAMM</name>
<proteinExistence type="inferred from homology"/>
<evidence type="ECO:0000256" key="14">
    <source>
        <dbReference type="PIRSR" id="PIRSR604329-50"/>
    </source>
</evidence>
<keyword evidence="11 13" id="KW-0472">Membrane</keyword>
<dbReference type="PANTHER" id="PTHR34128">
    <property type="entry name" value="CYTOCHROME C-TYPE BIOGENESIS PROTEIN CCME HOMOLOG, MITOCHONDRIAL"/>
    <property type="match status" value="1"/>
</dbReference>
<evidence type="ECO:0000313" key="16">
    <source>
        <dbReference type="EMBL" id="KEI72676.1"/>
    </source>
</evidence>
<feature type="topological domain" description="Extracellular" evidence="13">
    <location>
        <begin position="30"/>
        <end position="166"/>
    </location>
</feature>
<sequence length="166" mass="17636">MNAVRKQRLILVLLLLAGVGLAVALMLFALRENINHYFSPAQMAAGEAPVGQRMRGGGLVVPGSVERDTESLKVSFRISDGAGEVIVRYEGILPDLFVEGSGVVALGTLSSDGVFEASEVLAKHDENYMPPEVQKAIDDAHPKSGYSKPAAQTTAQSELRSLQDGS</sequence>
<evidence type="ECO:0000256" key="1">
    <source>
        <dbReference type="ARBA" id="ARBA00004533"/>
    </source>
</evidence>
<dbReference type="Gene3D" id="2.40.50.140">
    <property type="entry name" value="Nucleic acid-binding proteins"/>
    <property type="match status" value="1"/>
</dbReference>
<keyword evidence="6 13" id="KW-0479">Metal-binding</keyword>
<evidence type="ECO:0000256" key="4">
    <source>
        <dbReference type="ARBA" id="ARBA00022617"/>
    </source>
</evidence>
<dbReference type="GO" id="GO:0046872">
    <property type="term" value="F:metal ion binding"/>
    <property type="evidence" value="ECO:0007669"/>
    <property type="project" value="UniProtKB-KW"/>
</dbReference>
<feature type="compositionally biased region" description="Polar residues" evidence="15">
    <location>
        <begin position="150"/>
        <end position="166"/>
    </location>
</feature>
<evidence type="ECO:0000256" key="15">
    <source>
        <dbReference type="SAM" id="MobiDB-lite"/>
    </source>
</evidence>
<evidence type="ECO:0000256" key="3">
    <source>
        <dbReference type="ARBA" id="ARBA00022519"/>
    </source>
</evidence>
<dbReference type="Pfam" id="PF03100">
    <property type="entry name" value="CcmE"/>
    <property type="match status" value="1"/>
</dbReference>
<keyword evidence="10 13" id="KW-0408">Iron</keyword>
<keyword evidence="3" id="KW-0997">Cell inner membrane</keyword>
<dbReference type="SUPFAM" id="SSF82093">
    <property type="entry name" value="Heme chaperone CcmE"/>
    <property type="match status" value="1"/>
</dbReference>
<keyword evidence="5 13" id="KW-0812">Transmembrane</keyword>
<evidence type="ECO:0000256" key="5">
    <source>
        <dbReference type="ARBA" id="ARBA00022692"/>
    </source>
</evidence>
<feature type="binding site" description="axial binding residue" evidence="13 14">
    <location>
        <position position="128"/>
    </location>
    <ligand>
        <name>heme</name>
        <dbReference type="ChEBI" id="CHEBI:30413"/>
    </ligand>
    <ligandPart>
        <name>Fe</name>
        <dbReference type="ChEBI" id="CHEBI:18248"/>
    </ligandPart>
</feature>
<keyword evidence="8 13" id="KW-0735">Signal-anchor</keyword>
<evidence type="ECO:0000256" key="12">
    <source>
        <dbReference type="ARBA" id="ARBA00056663"/>
    </source>
</evidence>
<evidence type="ECO:0000313" key="17">
    <source>
        <dbReference type="Proteomes" id="UP000027997"/>
    </source>
</evidence>
<feature type="topological domain" description="Cytoplasmic" evidence="13">
    <location>
        <begin position="1"/>
        <end position="8"/>
    </location>
</feature>
<dbReference type="EMBL" id="JOJP01000001">
    <property type="protein sequence ID" value="KEI72676.1"/>
    <property type="molecule type" value="Genomic_DNA"/>
</dbReference>
<dbReference type="STRING" id="305900.GV64_19830"/>
<evidence type="ECO:0000256" key="2">
    <source>
        <dbReference type="ARBA" id="ARBA00022475"/>
    </source>
</evidence>
<dbReference type="HAMAP" id="MF_01959">
    <property type="entry name" value="CcmE"/>
    <property type="match status" value="1"/>
</dbReference>
<dbReference type="GO" id="GO:0005886">
    <property type="term" value="C:plasma membrane"/>
    <property type="evidence" value="ECO:0007669"/>
    <property type="project" value="UniProtKB-SubCell"/>
</dbReference>
<feature type="binding site" description="covalent" evidence="13 14">
    <location>
        <position position="124"/>
    </location>
    <ligand>
        <name>heme</name>
        <dbReference type="ChEBI" id="CHEBI:30413"/>
    </ligand>
</feature>
<dbReference type="FunFam" id="2.40.50.140:FF:000104">
    <property type="entry name" value="Cytochrome c-type biogenesis protein CcmE"/>
    <property type="match status" value="1"/>
</dbReference>
<evidence type="ECO:0000256" key="11">
    <source>
        <dbReference type="ARBA" id="ARBA00023136"/>
    </source>
</evidence>
<dbReference type="GO" id="GO:0017003">
    <property type="term" value="P:protein-heme linkage"/>
    <property type="evidence" value="ECO:0007669"/>
    <property type="project" value="UniProtKB-UniRule"/>
</dbReference>
<dbReference type="RefSeq" id="WP_020581336.1">
    <property type="nucleotide sequence ID" value="NZ_JOJP01000001.1"/>
</dbReference>
<dbReference type="Proteomes" id="UP000027997">
    <property type="component" value="Unassembled WGS sequence"/>
</dbReference>
<accession>A0A081KEV0</accession>
<evidence type="ECO:0000256" key="13">
    <source>
        <dbReference type="HAMAP-Rule" id="MF_01959"/>
    </source>
</evidence>
<comment type="similarity">
    <text evidence="13">Belongs to the CcmE/CycJ family.</text>
</comment>
<feature type="region of interest" description="Disordered" evidence="15">
    <location>
        <begin position="126"/>
        <end position="166"/>
    </location>
</feature>
<dbReference type="AlphaFoldDB" id="A0A081KEV0"/>
<dbReference type="InterPro" id="IPR004329">
    <property type="entry name" value="CcmE"/>
</dbReference>
<keyword evidence="2 13" id="KW-1003">Cell membrane</keyword>
<gene>
    <name evidence="13" type="primary">ccmE</name>
    <name evidence="13" type="synonym">cycJ</name>
    <name evidence="16" type="ORF">GV64_19830</name>
</gene>
<comment type="function">
    <text evidence="12 13">Heme chaperone required for the biogenesis of c-type cytochromes. Transiently binds heme delivered by CcmC and transfers the heme to apo-cytochromes in a process facilitated by CcmF and CcmH.</text>
</comment>
<dbReference type="PANTHER" id="PTHR34128:SF2">
    <property type="entry name" value="CYTOCHROME C-TYPE BIOGENESIS PROTEIN CCME HOMOLOG, MITOCHONDRIAL"/>
    <property type="match status" value="1"/>
</dbReference>
<keyword evidence="17" id="KW-1185">Reference proteome</keyword>
<comment type="subcellular location">
    <subcellularLocation>
        <location evidence="1">Cell inner membrane</location>
    </subcellularLocation>
    <subcellularLocation>
        <location evidence="13">Cell membrane</location>
        <topology evidence="13">Single-pass type II membrane protein</topology>
    </subcellularLocation>
</comment>
<evidence type="ECO:0000256" key="6">
    <source>
        <dbReference type="ARBA" id="ARBA00022723"/>
    </source>
</evidence>
<reference evidence="16 17" key="1">
    <citation type="submission" date="2014-06" db="EMBL/GenBank/DDBJ databases">
        <title>Whole Genome Sequences of Three Symbiotic Endozoicomonas Bacteria.</title>
        <authorList>
            <person name="Neave M.J."/>
            <person name="Apprill A."/>
            <person name="Voolstra C.R."/>
        </authorList>
    </citation>
    <scope>NUCLEOTIDE SEQUENCE [LARGE SCALE GENOMIC DNA]</scope>
    <source>
        <strain evidence="16 17">DSM 22380</strain>
    </source>
</reference>
<dbReference type="NCBIfam" id="NF009731">
    <property type="entry name" value="PRK13254.1-5"/>
    <property type="match status" value="1"/>
</dbReference>
<keyword evidence="7 13" id="KW-0201">Cytochrome c-type biogenesis</keyword>
<evidence type="ECO:0000256" key="7">
    <source>
        <dbReference type="ARBA" id="ARBA00022748"/>
    </source>
</evidence>
<comment type="caution">
    <text evidence="16">The sequence shown here is derived from an EMBL/GenBank/DDBJ whole genome shotgun (WGS) entry which is preliminary data.</text>
</comment>
<keyword evidence="9 13" id="KW-1133">Transmembrane helix</keyword>
<organism evidence="16 17">
    <name type="scientific">Endozoicomonas elysicola</name>
    <dbReference type="NCBI Taxonomy" id="305900"/>
    <lineage>
        <taxon>Bacteria</taxon>
        <taxon>Pseudomonadati</taxon>
        <taxon>Pseudomonadota</taxon>
        <taxon>Gammaproteobacteria</taxon>
        <taxon>Oceanospirillales</taxon>
        <taxon>Endozoicomonadaceae</taxon>
        <taxon>Endozoicomonas</taxon>
    </lineage>
</organism>
<dbReference type="InterPro" id="IPR012340">
    <property type="entry name" value="NA-bd_OB-fold"/>
</dbReference>
<dbReference type="InterPro" id="IPR036127">
    <property type="entry name" value="CcmE-like_sf"/>
</dbReference>
<dbReference type="eggNOG" id="COG2332">
    <property type="taxonomic scope" value="Bacteria"/>
</dbReference>
<keyword evidence="4 13" id="KW-0349">Heme</keyword>
<protein>
    <recommendedName>
        <fullName evidence="13">Cytochrome c-type biogenesis protein CcmE</fullName>
    </recommendedName>
    <alternativeName>
        <fullName evidence="13">Cytochrome c maturation protein E</fullName>
    </alternativeName>
    <alternativeName>
        <fullName evidence="13">Heme chaperone CcmE</fullName>
    </alternativeName>
</protein>
<evidence type="ECO:0000256" key="9">
    <source>
        <dbReference type="ARBA" id="ARBA00022989"/>
    </source>
</evidence>
<evidence type="ECO:0000256" key="10">
    <source>
        <dbReference type="ARBA" id="ARBA00023004"/>
    </source>
</evidence>
<dbReference type="NCBIfam" id="NF009727">
    <property type="entry name" value="PRK13254.1-1"/>
    <property type="match status" value="1"/>
</dbReference>
<evidence type="ECO:0000256" key="8">
    <source>
        <dbReference type="ARBA" id="ARBA00022968"/>
    </source>
</evidence>
<dbReference type="GO" id="GO:0017004">
    <property type="term" value="P:cytochrome complex assembly"/>
    <property type="evidence" value="ECO:0007669"/>
    <property type="project" value="UniProtKB-KW"/>
</dbReference>
<dbReference type="NCBIfam" id="NF009729">
    <property type="entry name" value="PRK13254.1-3"/>
    <property type="match status" value="1"/>
</dbReference>